<organism evidence="5 6">
    <name type="scientific">Candidatus Tokpelaia hoelldobleri</name>
    <dbReference type="NCBI Taxonomy" id="1902579"/>
    <lineage>
        <taxon>Bacteria</taxon>
        <taxon>Pseudomonadati</taxon>
        <taxon>Pseudomonadota</taxon>
        <taxon>Alphaproteobacteria</taxon>
        <taxon>Hyphomicrobiales</taxon>
        <taxon>Candidatus Tokpelaia</taxon>
    </lineage>
</organism>
<reference evidence="5 6" key="1">
    <citation type="journal article" date="2010" name="Science">
        <title>Genomic comparison of the ants Camponotus floridanus and Harpegnathos saltator.</title>
        <authorList>
            <person name="Bonasio R."/>
            <person name="Zhang G."/>
            <person name="Ye C."/>
            <person name="Mutti N.S."/>
            <person name="Fang X."/>
            <person name="Qin N."/>
            <person name="Donahue G."/>
            <person name="Yang P."/>
            <person name="Li Q."/>
            <person name="Li C."/>
            <person name="Zhang P."/>
            <person name="Huang Z."/>
            <person name="Berger S.L."/>
            <person name="Reinberg D."/>
            <person name="Wang J."/>
            <person name="Liebig J."/>
        </authorList>
    </citation>
    <scope>NUCLEOTIDE SEQUENCE [LARGE SCALE GENOMIC DNA]</scope>
    <source>
        <strain evidence="5 6">Hsal</strain>
    </source>
</reference>
<feature type="region of interest" description="Disordered" evidence="2">
    <location>
        <begin position="1140"/>
        <end position="1168"/>
    </location>
</feature>
<dbReference type="InterPro" id="IPR018392">
    <property type="entry name" value="LysM"/>
</dbReference>
<dbReference type="InterPro" id="IPR036779">
    <property type="entry name" value="LysM_dom_sf"/>
</dbReference>
<dbReference type="Pfam" id="PF11924">
    <property type="entry name" value="IAT_beta"/>
    <property type="match status" value="1"/>
</dbReference>
<dbReference type="SMART" id="SM00257">
    <property type="entry name" value="LysM"/>
    <property type="match status" value="1"/>
</dbReference>
<dbReference type="PANTHER" id="PTHR39576">
    <property type="entry name" value="ATTACHING AND EFFACING PROTEIN HOMOLOG-RELATED-RELATED"/>
    <property type="match status" value="1"/>
</dbReference>
<evidence type="ECO:0000256" key="1">
    <source>
        <dbReference type="ARBA" id="ARBA00010116"/>
    </source>
</evidence>
<dbReference type="STRING" id="1902579.BHV28_04660"/>
<keyword evidence="3" id="KW-0812">Transmembrane</keyword>
<dbReference type="Gene3D" id="2.60.40.10">
    <property type="entry name" value="Immunoglobulins"/>
    <property type="match status" value="10"/>
</dbReference>
<dbReference type="InterPro" id="IPR036404">
    <property type="entry name" value="Jacalin-like_lectin_dom_sf"/>
</dbReference>
<dbReference type="InterPro" id="IPR003535">
    <property type="entry name" value="Intimin/invasin_bac"/>
</dbReference>
<dbReference type="InterPro" id="IPR024519">
    <property type="entry name" value="IAT_beta"/>
</dbReference>
<dbReference type="FunFam" id="2.40.160.160:FF:000001">
    <property type="entry name" value="Intimin-like inverse autotransporter SinH"/>
    <property type="match status" value="1"/>
</dbReference>
<dbReference type="KEGG" id="thd:BHV28_04660"/>
<dbReference type="Pfam" id="PF01476">
    <property type="entry name" value="LysM"/>
    <property type="match status" value="1"/>
</dbReference>
<dbReference type="Proteomes" id="UP000188912">
    <property type="component" value="Chromosome"/>
</dbReference>
<accession>A0A1U9JTI8</accession>
<feature type="region of interest" description="Disordered" evidence="2">
    <location>
        <begin position="750"/>
        <end position="770"/>
    </location>
</feature>
<protein>
    <submittedName>
        <fullName evidence="5">Invasin</fullName>
    </submittedName>
</protein>
<dbReference type="InterPro" id="IPR051715">
    <property type="entry name" value="Intimin-Invasin_domain"/>
</dbReference>
<feature type="region of interest" description="Disordered" evidence="2">
    <location>
        <begin position="1274"/>
        <end position="1299"/>
    </location>
</feature>
<dbReference type="EMBL" id="CP017315">
    <property type="protein sequence ID" value="AQS41178.1"/>
    <property type="molecule type" value="Genomic_DNA"/>
</dbReference>
<dbReference type="InterPro" id="IPR013783">
    <property type="entry name" value="Ig-like_fold"/>
</dbReference>
<dbReference type="GO" id="GO:0007155">
    <property type="term" value="P:cell adhesion"/>
    <property type="evidence" value="ECO:0007669"/>
    <property type="project" value="InterPro"/>
</dbReference>
<feature type="transmembrane region" description="Helical" evidence="3">
    <location>
        <begin position="12"/>
        <end position="33"/>
    </location>
</feature>
<sequence length="2152" mass="229067">MYKTEHHPTFKIITWLNIFVMLFMQALAFVSVADAAKRSGVEYSRQQTETTVYLVGYGETAETIAAKYNIGVSALRSLNTRTFFKKDFDHLQKGDVLVVPARVAAENGAVTDPKVAGYLNEAATFLSNGGTGSDLADTIEARARSFFIGGTIGRANSTLEQWLNQYGTARVQLAVDEHFSLKNSQFDLLLPLWERKNRLFFTQGSFHRTDDRNQTNLGFGYRYFTADYMVGGNAFFDYDLTRSHSRMGLGFEYSRDYLRLGVNSYIRLSEWRDSRDFDNYEERPANGWDMRAEAYLPFHPQLGFKLSWEQYYGDEVALFGKNSRQHNPYAVTFGANYTPFPLMTLSAEHREGASGKNDTRFGVQMTYRMGVPLRDQLDPGAVDGLRKLGGGRYDFVERNNNIVLEYREKKGIKLAMRHEITGFAYEDHSLEMTVESKGGVSRIDVSAPELVAAGGQIVSGGMDPSGYRVVLPPYHSGGDTANTYTIIAIAYDTKDRASNQETTRVVVRNVPVNAEQSLFEADPLTVVIGKPGADPKTHLTFTAFDGQGNPVSGLAADNKLEFVVEETVSVQAYKDGVVAAAGEITETEAGVYEADLTGTKVGSYKVTPKADGVLLGGIMLVVAFVNEGADVAVDGDDRSTFKAEPETIYVEGIEGAVQVSKLKFKAVDAFNNPILGLVAKGLAFAVADPADAVLGKAFTIGAVSETGKGIYEAEFRARMAAGYKIEPRLGGVPVHAQLFAEVAALAEGGAPDGGSGDGQGEDGKSPETGAQMTTFVANPKLIYVEGAEGQKALASELKLAARDQYGNPLAGLTAAQLKFKAFVGAEDRTADVTVANFRETGGVYTADFSSKRAAIYRIEPHFDGAQIGKLYGDVEVSAEGSRPDGGSGDGTGEDGRNPGTGERMSTFVVSPKKIYVDGVANQTAFASELEFTARDSNGNPLAGLTADKLKFKAFVGAEDRTADVTVANFRETGGVYTADFSSNRAATYRIIPYFGDTKVGKLYGDVEVSAEGGAPGGGSGDGAGEDGKSPETGAQMTTFVANPKLIYVEGVAGQSAFVSKLELAARDKHGNPLTGITAARLKFKAFVGAEDRTADVTVANFRETGGVYTADFSSKRAATYRIEPHFDDAQIGKLYGDIQVSADGSRPGGGSGDGKGEDGKNPDTGAQMSTFEASPELIYVAGVKGQSAFISEFRFTARDSNGNPLTGITAAQLTFKAFVSAEDRTADVTVANFREADGVYTADFSSNRAATYRIEPYFDGAQIGKLYGDVEVSAEGGAPGGGSGDGKGEDGKNPDTGAQMSTFEASPKLIYVEGVEGQNVFVSKLEFTARDQYGNPLASLTAAQLTFKAFVGAEDRTADVTVANFREADGVYTADFSSNRAATYRIEPYFDGAQIGKLYGDVEVSAEGNRPDGGSGDGKGEDGKNPDTGAQMSTFEADPATVYVDAVTGDVQHVSVITFTARDQYGNDIANIADKLRFVGTGKAHQTTVTLEGTAITANGNVYTADFSHNTVDEYVTSGENTAPDAGKSSFDATPLSIRRSSDGAGDQAKSVLTFTARDKYGNPIEDLDLAKDKEQLVFDVAPVAEAGSAAFDNTALFYTVTDITKGAQAGAYTASFYGTRSGAYVITPKYVSRDGAVKQDYTARIVTIEDPTREDLDKSRTTLVAEPDEIMVSDGSEANTAEYKYVSTLIFSAQDSYGNPIPALAGDLEFGVTLPANVSPGEMMLSSITEKGKGSYTATFTSKKIGGYTFKPQLGKEEVRGIQTVVEVNGDIASSVIEVGAVTLNELGLGTKRTDFVKNAPVTWTSAMESGEVGVFEDEAGHALVNSEARADEKGIATVYLRSKMNQSAVNVAVSAATDYMKTLPAPNNKEAADKTVTFVGYEVTMTLRQTTISAKIKDLDGSATEVNTFMAIPYPPSLMDDNFTAVDLGILPGTTYFVEGGLAEVSTINRDGVAVKIVRATSEAGGTATLKGTGTGSGAAGTAFNRISYEGAADIAIKPARKHGLLGQKFGAEKVSVFGADTDYTFGGRAGYVIDAIGAPESGTGGGFITVDHMNKVVAIKTIWGAYTSMTPRVTTICQLEFVYEAGSGLANVKIGGTQTPGDCSRTVTPRNTNTFDIPAGEAFVGVISTKNRHNLVSSVEWVTIDRDAN</sequence>
<dbReference type="InterPro" id="IPR008964">
    <property type="entry name" value="Invasin/intimin_cell_adhesion"/>
</dbReference>
<name>A0A1U9JTI8_9HYPH</name>
<evidence type="ECO:0000256" key="3">
    <source>
        <dbReference type="SAM" id="Phobius"/>
    </source>
</evidence>
<evidence type="ECO:0000313" key="6">
    <source>
        <dbReference type="Proteomes" id="UP000188912"/>
    </source>
</evidence>
<reference evidence="5 6" key="2">
    <citation type="journal article" date="2016" name="Sci. Rep.">
        <title>The genome of Rhizobiales bacteria in predatory ants reveals urease gene functions but no genes for nitrogen fixation.</title>
        <authorList>
            <person name="Neuvonen M.M."/>
            <person name="Tamarit D."/>
            <person name="Naslund K."/>
            <person name="Liebig J."/>
            <person name="Feldhaar H."/>
            <person name="Moran N.A."/>
            <person name="Guy L."/>
            <person name="Andersson S.G."/>
        </authorList>
    </citation>
    <scope>NUCLEOTIDE SEQUENCE [LARGE SCALE GENOMIC DNA]</scope>
    <source>
        <strain evidence="5 6">Hsal</strain>
    </source>
</reference>
<dbReference type="SUPFAM" id="SSF49373">
    <property type="entry name" value="Invasin/intimin cell-adhesion fragments"/>
    <property type="match status" value="6"/>
</dbReference>
<evidence type="ECO:0000256" key="2">
    <source>
        <dbReference type="SAM" id="MobiDB-lite"/>
    </source>
</evidence>
<feature type="region of interest" description="Disordered" evidence="2">
    <location>
        <begin position="876"/>
        <end position="904"/>
    </location>
</feature>
<dbReference type="PANTHER" id="PTHR39576:SF2">
    <property type="entry name" value="ATTACHING AND EFFACING PROTEIN HOMOLOG-RELATED"/>
    <property type="match status" value="1"/>
</dbReference>
<feature type="region of interest" description="Disordered" evidence="2">
    <location>
        <begin position="1404"/>
        <end position="1432"/>
    </location>
</feature>
<gene>
    <name evidence="5" type="ORF">BHV28_04660</name>
</gene>
<comment type="similarity">
    <text evidence="1">Belongs to the intimin/invasin family.</text>
</comment>
<feature type="domain" description="LysM" evidence="4">
    <location>
        <begin position="51"/>
        <end position="99"/>
    </location>
</feature>
<dbReference type="SUPFAM" id="SSF54106">
    <property type="entry name" value="LysM domain"/>
    <property type="match status" value="1"/>
</dbReference>
<proteinExistence type="inferred from homology"/>
<dbReference type="GO" id="GO:0009279">
    <property type="term" value="C:cell outer membrane"/>
    <property type="evidence" value="ECO:0007669"/>
    <property type="project" value="TreeGrafter"/>
</dbReference>
<dbReference type="Gene3D" id="3.10.350.10">
    <property type="entry name" value="LysM domain"/>
    <property type="match status" value="1"/>
</dbReference>
<evidence type="ECO:0000259" key="4">
    <source>
        <dbReference type="PROSITE" id="PS51782"/>
    </source>
</evidence>
<keyword evidence="6" id="KW-1185">Reference proteome</keyword>
<feature type="compositionally biased region" description="Gly residues" evidence="2">
    <location>
        <begin position="1013"/>
        <end position="1022"/>
    </location>
</feature>
<dbReference type="PRINTS" id="PR01369">
    <property type="entry name" value="INTIMIN"/>
</dbReference>
<keyword evidence="3" id="KW-0472">Membrane</keyword>
<dbReference type="CDD" id="cd00118">
    <property type="entry name" value="LysM"/>
    <property type="match status" value="1"/>
</dbReference>
<feature type="region of interest" description="Disordered" evidence="2">
    <location>
        <begin position="1518"/>
        <end position="1545"/>
    </location>
</feature>
<dbReference type="InterPro" id="IPR017868">
    <property type="entry name" value="Filamin/ABP280_repeat-like"/>
</dbReference>
<dbReference type="PROSITE" id="PS51782">
    <property type="entry name" value="LYSM"/>
    <property type="match status" value="1"/>
</dbReference>
<dbReference type="Gene3D" id="2.100.10.30">
    <property type="entry name" value="Jacalin-like lectin domain"/>
    <property type="match status" value="1"/>
</dbReference>
<dbReference type="InterPro" id="IPR038177">
    <property type="entry name" value="IAT_beta_sf"/>
</dbReference>
<keyword evidence="3" id="KW-1133">Transmembrane helix</keyword>
<feature type="region of interest" description="Disordered" evidence="2">
    <location>
        <begin position="1011"/>
        <end position="1034"/>
    </location>
</feature>
<dbReference type="Gene3D" id="2.40.160.160">
    <property type="entry name" value="Inverse autotransporter, beta-domain"/>
    <property type="match status" value="1"/>
</dbReference>
<evidence type="ECO:0000313" key="5">
    <source>
        <dbReference type="EMBL" id="AQS41178.1"/>
    </source>
</evidence>
<dbReference type="PROSITE" id="PS50194">
    <property type="entry name" value="FILAMIN_REPEAT"/>
    <property type="match status" value="1"/>
</dbReference>